<keyword evidence="2" id="KW-1185">Reference proteome</keyword>
<evidence type="ECO:0000313" key="1">
    <source>
        <dbReference type="EnsemblProtists" id="Phyra86751"/>
    </source>
</evidence>
<evidence type="ECO:0000313" key="2">
    <source>
        <dbReference type="Proteomes" id="UP000005238"/>
    </source>
</evidence>
<reference evidence="2" key="1">
    <citation type="journal article" date="2006" name="Science">
        <title>Phytophthora genome sequences uncover evolutionary origins and mechanisms of pathogenesis.</title>
        <authorList>
            <person name="Tyler B.M."/>
            <person name="Tripathy S."/>
            <person name="Zhang X."/>
            <person name="Dehal P."/>
            <person name="Jiang R.H."/>
            <person name="Aerts A."/>
            <person name="Arredondo F.D."/>
            <person name="Baxter L."/>
            <person name="Bensasson D."/>
            <person name="Beynon J.L."/>
            <person name="Chapman J."/>
            <person name="Damasceno C.M."/>
            <person name="Dorrance A.E."/>
            <person name="Dou D."/>
            <person name="Dickerman A.W."/>
            <person name="Dubchak I.L."/>
            <person name="Garbelotto M."/>
            <person name="Gijzen M."/>
            <person name="Gordon S.G."/>
            <person name="Govers F."/>
            <person name="Grunwald N.J."/>
            <person name="Huang W."/>
            <person name="Ivors K.L."/>
            <person name="Jones R.W."/>
            <person name="Kamoun S."/>
            <person name="Krampis K."/>
            <person name="Lamour K.H."/>
            <person name="Lee M.K."/>
            <person name="McDonald W.H."/>
            <person name="Medina M."/>
            <person name="Meijer H.J."/>
            <person name="Nordberg E.K."/>
            <person name="Maclean D.J."/>
            <person name="Ospina-Giraldo M.D."/>
            <person name="Morris P.F."/>
            <person name="Phuntumart V."/>
            <person name="Putnam N.H."/>
            <person name="Rash S."/>
            <person name="Rose J.K."/>
            <person name="Sakihama Y."/>
            <person name="Salamov A.A."/>
            <person name="Savidor A."/>
            <person name="Scheuring C.F."/>
            <person name="Smith B.M."/>
            <person name="Sobral B.W."/>
            <person name="Terry A."/>
            <person name="Torto-Alalibo T.A."/>
            <person name="Win J."/>
            <person name="Xu Z."/>
            <person name="Zhang H."/>
            <person name="Grigoriev I.V."/>
            <person name="Rokhsar D.S."/>
            <person name="Boore J.L."/>
        </authorList>
    </citation>
    <scope>NUCLEOTIDE SEQUENCE [LARGE SCALE GENOMIC DNA]</scope>
    <source>
        <strain evidence="2">Pr102</strain>
    </source>
</reference>
<organism evidence="1 2">
    <name type="scientific">Phytophthora ramorum</name>
    <name type="common">Sudden oak death agent</name>
    <dbReference type="NCBI Taxonomy" id="164328"/>
    <lineage>
        <taxon>Eukaryota</taxon>
        <taxon>Sar</taxon>
        <taxon>Stramenopiles</taxon>
        <taxon>Oomycota</taxon>
        <taxon>Peronosporomycetes</taxon>
        <taxon>Peronosporales</taxon>
        <taxon>Peronosporaceae</taxon>
        <taxon>Phytophthora</taxon>
    </lineage>
</organism>
<accession>H3H7M5</accession>
<sequence>MSLALEYPCGYTRTDVDPKAIRTDGLAIWYRNDGGGFTHQGPCEIYLDDTMILHGDNCEDEYSGGADDSGIMSDMPIDYSSCNGACTLAIYWLGFQNEQWQAYTTASSASATTASVQASGSTANEASTETTEVTATEISTTEAPATEAAAMEITGSTFGATFA</sequence>
<dbReference type="OMA" id="TCKASSQ"/>
<dbReference type="STRING" id="164328.H3H7M5"/>
<dbReference type="eggNOG" id="ENOG502RQMX">
    <property type="taxonomic scope" value="Eukaryota"/>
</dbReference>
<dbReference type="HOGENOM" id="CLU_1630328_0_0_1"/>
<dbReference type="Proteomes" id="UP000005238">
    <property type="component" value="Unassembled WGS sequence"/>
</dbReference>
<dbReference type="VEuPathDB" id="FungiDB:KRP22_11161"/>
<dbReference type="InParanoid" id="H3H7M5"/>
<reference evidence="1" key="2">
    <citation type="submission" date="2015-06" db="UniProtKB">
        <authorList>
            <consortium name="EnsemblProtists"/>
        </authorList>
    </citation>
    <scope>IDENTIFICATION</scope>
    <source>
        <strain evidence="1">Pr102</strain>
    </source>
</reference>
<name>H3H7M5_PHYRM</name>
<protein>
    <submittedName>
        <fullName evidence="1">Uncharacterized protein</fullName>
    </submittedName>
</protein>
<dbReference type="EMBL" id="DS567144">
    <property type="status" value="NOT_ANNOTATED_CDS"/>
    <property type="molecule type" value="Genomic_DNA"/>
</dbReference>
<dbReference type="EnsemblProtists" id="Phyra86751">
    <property type="protein sequence ID" value="Phyra86751"/>
    <property type="gene ID" value="Phyra86751"/>
</dbReference>
<dbReference type="AlphaFoldDB" id="H3H7M5"/>
<proteinExistence type="predicted"/>